<feature type="transmembrane region" description="Helical" evidence="1">
    <location>
        <begin position="121"/>
        <end position="146"/>
    </location>
</feature>
<reference evidence="2" key="1">
    <citation type="submission" date="2016-07" db="EMBL/GenBank/DDBJ databases">
        <title>New class B carbapenemase carried by novel plasmid in Pseudomonas putida enviromental strain in eastern Amazonia.</title>
        <authorList>
            <person name="Souza C.O."/>
            <person name="Lima K.V."/>
            <person name="Brasiliense D.M."/>
            <person name="Perez-Chaparro P.J."/>
            <person name="Mamizuka E.M."/>
            <person name="Lima M.O."/>
            <person name="Lima L.N."/>
            <person name="McCulloch J.A."/>
        </authorList>
    </citation>
    <scope>NUCLEOTIDE SEQUENCE [LARGE SCALE GENOMIC DNA]</scope>
    <source>
        <strain evidence="2">IEC33019</strain>
        <plasmid evidence="2">pIEC33019</plasmid>
    </source>
</reference>
<evidence type="ECO:0000256" key="1">
    <source>
        <dbReference type="SAM" id="Phobius"/>
    </source>
</evidence>
<proteinExistence type="predicted"/>
<keyword evidence="1" id="KW-0472">Membrane</keyword>
<gene>
    <name evidence="2" type="ORF">IEC33019_p5395</name>
</gene>
<keyword evidence="1" id="KW-1133">Transmembrane helix</keyword>
<accession>A0A1B2F088</accession>
<organism evidence="2">
    <name type="scientific">Pseudomonas putida</name>
    <name type="common">Arthrobacter siderocapsulatus</name>
    <dbReference type="NCBI Taxonomy" id="303"/>
    <lineage>
        <taxon>Bacteria</taxon>
        <taxon>Pseudomonadati</taxon>
        <taxon>Pseudomonadota</taxon>
        <taxon>Gammaproteobacteria</taxon>
        <taxon>Pseudomonadales</taxon>
        <taxon>Pseudomonadaceae</taxon>
        <taxon>Pseudomonas</taxon>
    </lineage>
</organism>
<evidence type="ECO:0000313" key="2">
    <source>
        <dbReference type="EMBL" id="ANY85598.1"/>
    </source>
</evidence>
<sequence>MDSPQPHSTATKALEVLSAALTIIRRLFLLLIVYPAVGFFLLMGLASDWSFTGAGKWLTDMQYEAQQLGKAEAPGHLLVKRCADESRSRGAMPEPVATCDAWQVKEVAVEALAKEGGRTLALIYCAFLVTGFGVMVFTSPASPLRLRERLGLQRRK</sequence>
<dbReference type="AlphaFoldDB" id="A0A1B2F088"/>
<protein>
    <submittedName>
        <fullName evidence="2">Uncharacterized protein</fullName>
    </submittedName>
</protein>
<feature type="transmembrane region" description="Helical" evidence="1">
    <location>
        <begin position="27"/>
        <end position="46"/>
    </location>
</feature>
<dbReference type="RefSeq" id="WP_132476325.1">
    <property type="nucleotide sequence ID" value="NZ_CP016446.1"/>
</dbReference>
<keyword evidence="2" id="KW-0614">Plasmid</keyword>
<dbReference type="EMBL" id="CP016446">
    <property type="protein sequence ID" value="ANY85598.1"/>
    <property type="molecule type" value="Genomic_DNA"/>
</dbReference>
<geneLocation type="plasmid" evidence="2">
    <name>pIEC33019</name>
</geneLocation>
<name>A0A1B2F088_PSEPU</name>
<keyword evidence="1" id="KW-0812">Transmembrane</keyword>